<dbReference type="EMBL" id="JARPOI010000006">
    <property type="protein sequence ID" value="KAJ9179291.1"/>
    <property type="molecule type" value="Genomic_DNA"/>
</dbReference>
<dbReference type="PANTHER" id="PTHR34145">
    <property type="entry name" value="OS02G0105600 PROTEIN"/>
    <property type="match status" value="1"/>
</dbReference>
<sequence length="601" mass="69665">MTKQPLTRSEKKFLVTDKSTDLIECTSQAPNCHRKRKRKVSSRIDESASHKTKQNKIELKAMDQRSDSTDLISQLPEHIIHHILSLLRCGKDAARTSILSKRWRDIWASYLILEFDQRKFQKQERKLYYRSKRLYQRIKKRKDAAIKMKNEMFLNFVDGTLQSRIEQKSSIQKFMLHLTSYNLELSDLLNQWIGTTTKSNIQELDLYIPSKKNSSYYLPQTVFTARTLTALRISGCKLGACNYINMSNLQKLCIQKIHIDEEIIQNLILGCPLIDDMRLIYCSGLKTLLLSSNRLNRVDIHCCHGLKKVEVKSPSLQTFWYHGKGSMRCNINLAMCKSLKSLTLEDANMTDDLLKNQLSNFPVLEQLILSNCDALHCVTISSHQLKTLVLRGCDELREANIDTPNLLSFEYRGSKIPFSSLNPSGLREAKLYFEPSTLHNVDGIGFSFNKLQNFLRKFDCSKGLKFIVRSKENIIVHEDLRDILVPQVFDLKLEIIKSSTSLEDILDNLLRTWHPETLSIVSSTTSDFPEQVYKKMVDRGEEPSCCKYNSLNNKCWQHFLMDANIENLDDTEIESDWITWLKSSATMVNQLTCLRLNWKHR</sequence>
<keyword evidence="4" id="KW-1185">Reference proteome</keyword>
<evidence type="ECO:0000313" key="4">
    <source>
        <dbReference type="Proteomes" id="UP001174677"/>
    </source>
</evidence>
<dbReference type="InterPro" id="IPR055357">
    <property type="entry name" value="LRR_At1g61320_AtMIF1"/>
</dbReference>
<dbReference type="Pfam" id="PF00646">
    <property type="entry name" value="F-box"/>
    <property type="match status" value="1"/>
</dbReference>
<gene>
    <name evidence="3" type="ORF">P3X46_011100</name>
</gene>
<reference evidence="3" key="1">
    <citation type="journal article" date="2023" name="Plant Biotechnol. J.">
        <title>Chromosome-level wild Hevea brasiliensis genome provides new tools for genomic-assisted breeding and valuable loci to elevate rubber yield.</title>
        <authorList>
            <person name="Cheng H."/>
            <person name="Song X."/>
            <person name="Hu Y."/>
            <person name="Wu T."/>
            <person name="Yang Q."/>
            <person name="An Z."/>
            <person name="Feng S."/>
            <person name="Deng Z."/>
            <person name="Wu W."/>
            <person name="Zeng X."/>
            <person name="Tu M."/>
            <person name="Wang X."/>
            <person name="Huang H."/>
        </authorList>
    </citation>
    <scope>NUCLEOTIDE SEQUENCE</scope>
    <source>
        <strain evidence="3">MT/VB/25A 57/8</strain>
    </source>
</reference>
<dbReference type="InterPro" id="IPR036047">
    <property type="entry name" value="F-box-like_dom_sf"/>
</dbReference>
<feature type="compositionally biased region" description="Basic and acidic residues" evidence="1">
    <location>
        <begin position="42"/>
        <end position="55"/>
    </location>
</feature>
<feature type="region of interest" description="Disordered" evidence="1">
    <location>
        <begin position="36"/>
        <end position="55"/>
    </location>
</feature>
<dbReference type="InterPro" id="IPR053772">
    <property type="entry name" value="At1g61320/At1g61330-like"/>
</dbReference>
<dbReference type="PANTHER" id="PTHR34145:SF28">
    <property type="entry name" value="F-BOX DOMAIN-CONTAINING PROTEIN"/>
    <property type="match status" value="1"/>
</dbReference>
<comment type="caution">
    <text evidence="3">The sequence shown here is derived from an EMBL/GenBank/DDBJ whole genome shotgun (WGS) entry which is preliminary data.</text>
</comment>
<dbReference type="Proteomes" id="UP001174677">
    <property type="component" value="Chromosome 6"/>
</dbReference>
<evidence type="ECO:0000313" key="3">
    <source>
        <dbReference type="EMBL" id="KAJ9179291.1"/>
    </source>
</evidence>
<name>A0ABQ9MGJ6_HEVBR</name>
<proteinExistence type="predicted"/>
<accession>A0ABQ9MGJ6</accession>
<dbReference type="SMART" id="SM00256">
    <property type="entry name" value="FBOX"/>
    <property type="match status" value="1"/>
</dbReference>
<evidence type="ECO:0000259" key="2">
    <source>
        <dbReference type="SMART" id="SM00256"/>
    </source>
</evidence>
<protein>
    <recommendedName>
        <fullName evidence="2">F-box domain-containing protein</fullName>
    </recommendedName>
</protein>
<dbReference type="SUPFAM" id="SSF52047">
    <property type="entry name" value="RNI-like"/>
    <property type="match status" value="1"/>
</dbReference>
<dbReference type="CDD" id="cd22160">
    <property type="entry name" value="F-box_AtFBL13-like"/>
    <property type="match status" value="1"/>
</dbReference>
<evidence type="ECO:0000256" key="1">
    <source>
        <dbReference type="SAM" id="MobiDB-lite"/>
    </source>
</evidence>
<dbReference type="InterPro" id="IPR053781">
    <property type="entry name" value="F-box_AtFBL13-like"/>
</dbReference>
<dbReference type="SUPFAM" id="SSF81383">
    <property type="entry name" value="F-box domain"/>
    <property type="match status" value="1"/>
</dbReference>
<feature type="domain" description="F-box" evidence="2">
    <location>
        <begin position="75"/>
        <end position="115"/>
    </location>
</feature>
<dbReference type="InterPro" id="IPR001810">
    <property type="entry name" value="F-box_dom"/>
</dbReference>
<dbReference type="Gene3D" id="3.80.10.10">
    <property type="entry name" value="Ribonuclease Inhibitor"/>
    <property type="match status" value="1"/>
</dbReference>
<dbReference type="InterPro" id="IPR032675">
    <property type="entry name" value="LRR_dom_sf"/>
</dbReference>
<organism evidence="3 4">
    <name type="scientific">Hevea brasiliensis</name>
    <name type="common">Para rubber tree</name>
    <name type="synonym">Siphonia brasiliensis</name>
    <dbReference type="NCBI Taxonomy" id="3981"/>
    <lineage>
        <taxon>Eukaryota</taxon>
        <taxon>Viridiplantae</taxon>
        <taxon>Streptophyta</taxon>
        <taxon>Embryophyta</taxon>
        <taxon>Tracheophyta</taxon>
        <taxon>Spermatophyta</taxon>
        <taxon>Magnoliopsida</taxon>
        <taxon>eudicotyledons</taxon>
        <taxon>Gunneridae</taxon>
        <taxon>Pentapetalae</taxon>
        <taxon>rosids</taxon>
        <taxon>fabids</taxon>
        <taxon>Malpighiales</taxon>
        <taxon>Euphorbiaceae</taxon>
        <taxon>Crotonoideae</taxon>
        <taxon>Micrandreae</taxon>
        <taxon>Hevea</taxon>
    </lineage>
</organism>
<dbReference type="Gene3D" id="1.20.1280.50">
    <property type="match status" value="1"/>
</dbReference>
<dbReference type="Pfam" id="PF23622">
    <property type="entry name" value="LRR_At1g61320_AtMIF1"/>
    <property type="match status" value="2"/>
</dbReference>